<protein>
    <submittedName>
        <fullName evidence="5">Helix-turn-helix domain-containing protein</fullName>
    </submittedName>
</protein>
<dbReference type="Proteomes" id="UP000839927">
    <property type="component" value="Unassembled WGS sequence"/>
</dbReference>
<dbReference type="InterPro" id="IPR018060">
    <property type="entry name" value="HTH_AraC"/>
</dbReference>
<dbReference type="GO" id="GO:0043565">
    <property type="term" value="F:sequence-specific DNA binding"/>
    <property type="evidence" value="ECO:0007669"/>
    <property type="project" value="InterPro"/>
</dbReference>
<keyword evidence="2" id="KW-0238">DNA-binding</keyword>
<dbReference type="SUPFAM" id="SSF46689">
    <property type="entry name" value="Homeodomain-like"/>
    <property type="match status" value="1"/>
</dbReference>
<name>A0A5H5XNV8_SALET</name>
<organism evidence="5">
    <name type="scientific">Salmonella enterica subsp. enterica serovar Mikawasima</name>
    <dbReference type="NCBI Taxonomy" id="149388"/>
    <lineage>
        <taxon>Bacteria</taxon>
        <taxon>Pseudomonadati</taxon>
        <taxon>Pseudomonadota</taxon>
        <taxon>Gammaproteobacteria</taxon>
        <taxon>Enterobacterales</taxon>
        <taxon>Enterobacteriaceae</taxon>
        <taxon>Salmonella</taxon>
    </lineage>
</organism>
<dbReference type="PANTHER" id="PTHR47504">
    <property type="entry name" value="RIGHT ORIGIN-BINDING PROTEIN"/>
    <property type="match status" value="1"/>
</dbReference>
<feature type="domain" description="HTH araC/xylS-type" evidence="4">
    <location>
        <begin position="8"/>
        <end position="108"/>
    </location>
</feature>
<evidence type="ECO:0000259" key="4">
    <source>
        <dbReference type="PROSITE" id="PS01124"/>
    </source>
</evidence>
<accession>A0A5H5XNV8</accession>
<dbReference type="Gene3D" id="1.10.10.60">
    <property type="entry name" value="Homeodomain-like"/>
    <property type="match status" value="2"/>
</dbReference>
<keyword evidence="1" id="KW-0805">Transcription regulation</keyword>
<evidence type="ECO:0000313" key="6">
    <source>
        <dbReference type="EMBL" id="ECA0918755.1"/>
    </source>
</evidence>
<dbReference type="Pfam" id="PF12833">
    <property type="entry name" value="HTH_18"/>
    <property type="match status" value="1"/>
</dbReference>
<keyword evidence="3" id="KW-0804">Transcription</keyword>
<dbReference type="PANTHER" id="PTHR47504:SF3">
    <property type="entry name" value="HTH-TYPE TRANSCRIPTIONAL REGULATOR YKGA-RELATED"/>
    <property type="match status" value="1"/>
</dbReference>
<dbReference type="AlphaFoldDB" id="A0A5H5XNV8"/>
<dbReference type="EMBL" id="AAHRMF010000025">
    <property type="protein sequence ID" value="EBZ5487347.1"/>
    <property type="molecule type" value="Genomic_DNA"/>
</dbReference>
<reference evidence="5" key="1">
    <citation type="submission" date="2018-10" db="EMBL/GenBank/DDBJ databases">
        <authorList>
            <person name="Ashton P.M."/>
            <person name="Dallman T."/>
            <person name="Nair S."/>
            <person name="De Pinna E."/>
            <person name="Peters T."/>
            <person name="Grant K."/>
        </authorList>
    </citation>
    <scope>NUCLEOTIDE SEQUENCE [LARGE SCALE GENOMIC DNA]</scope>
    <source>
        <strain evidence="5">627415</strain>
        <strain evidence="6">644161</strain>
    </source>
</reference>
<dbReference type="EMBL" id="AAHTGA010000026">
    <property type="protein sequence ID" value="ECA0918755.1"/>
    <property type="molecule type" value="Genomic_DNA"/>
</dbReference>
<dbReference type="InterPro" id="IPR009057">
    <property type="entry name" value="Homeodomain-like_sf"/>
</dbReference>
<dbReference type="SMART" id="SM00342">
    <property type="entry name" value="HTH_ARAC"/>
    <property type="match status" value="1"/>
</dbReference>
<evidence type="ECO:0000313" key="5">
    <source>
        <dbReference type="EMBL" id="EBZ5487347.1"/>
    </source>
</evidence>
<gene>
    <name evidence="5" type="ORF">ECD07_22070</name>
    <name evidence="6" type="ORF">EIW74_22100</name>
</gene>
<proteinExistence type="predicted"/>
<dbReference type="PROSITE" id="PS01124">
    <property type="entry name" value="HTH_ARAC_FAMILY_2"/>
    <property type="match status" value="1"/>
</dbReference>
<comment type="caution">
    <text evidence="5">The sequence shown here is derived from an EMBL/GenBank/DDBJ whole genome shotgun (WGS) entry which is preliminary data.</text>
</comment>
<evidence type="ECO:0000256" key="1">
    <source>
        <dbReference type="ARBA" id="ARBA00023015"/>
    </source>
</evidence>
<evidence type="ECO:0000256" key="2">
    <source>
        <dbReference type="ARBA" id="ARBA00023125"/>
    </source>
</evidence>
<dbReference type="InterPro" id="IPR050959">
    <property type="entry name" value="MarA-like"/>
</dbReference>
<evidence type="ECO:0000256" key="3">
    <source>
        <dbReference type="ARBA" id="ARBA00023163"/>
    </source>
</evidence>
<sequence>MSKEKIVLNIIKRIESKLDNKENISVSDVASISGFTKRYMQKIFKEQVHLTISSYIKRRRLTKAAILIKLTKKSFYHIAMDLHFSTQQSFTRAFSREFNVSPLHFRNSAYFDCSKLLPNLSLKLKEYKIKKTRLSTFKLKALSFNLKIGLLNNNSTRADKFRFSEVNSILSKREEAIIVTTLKPDSKLENTVLLNIKIGFKDDTNFNFVAHNMPCWEISFSGSWDDYRTFGYNFLISLEFNATTYFIEKIKNHNKKGNDVYYDAKIYIPVEIN</sequence>
<dbReference type="GO" id="GO:0003700">
    <property type="term" value="F:DNA-binding transcription factor activity"/>
    <property type="evidence" value="ECO:0007669"/>
    <property type="project" value="InterPro"/>
</dbReference>